<evidence type="ECO:0000313" key="1">
    <source>
        <dbReference type="EMBL" id="CNU01881.1"/>
    </source>
</evidence>
<proteinExistence type="predicted"/>
<reference evidence="1 2" key="1">
    <citation type="submission" date="2015-03" db="EMBL/GenBank/DDBJ databases">
        <authorList>
            <consortium name="Pathogen Informatics"/>
        </authorList>
    </citation>
    <scope>NUCLEOTIDE SEQUENCE [LARGE SCALE GENOMIC DNA]</scope>
    <source>
        <strain evidence="1 2">D4891</strain>
    </source>
</reference>
<sequence>MAEYYGIVAHDIVKSGKVRHGANQAQHFDGLGWFQSVKIVERHNKIDFQMGHFIFYLISQFGGGFPPGRQIRGRNRFQTTGDKTCARNPVTCELCQWCYLAGRLLCVTKHVVGERGRFFPQLAVLSVQPAQFLCVFLIKDCSYWCEQTFDGTFPGGTEPGGNFQDVSFWWDKRNHFFQQQI</sequence>
<dbReference type="Proteomes" id="UP000042394">
    <property type="component" value="Unassembled WGS sequence"/>
</dbReference>
<name>A0A655C9B5_SALET</name>
<organism evidence="1 2">
    <name type="scientific">Salmonella enterica subsp. enterica serovar Bovismorbificans</name>
    <dbReference type="NCBI Taxonomy" id="58097"/>
    <lineage>
        <taxon>Bacteria</taxon>
        <taxon>Pseudomonadati</taxon>
        <taxon>Pseudomonadota</taxon>
        <taxon>Gammaproteobacteria</taxon>
        <taxon>Enterobacterales</taxon>
        <taxon>Enterobacteriaceae</taxon>
        <taxon>Salmonella</taxon>
    </lineage>
</organism>
<accession>A0A655C9B5</accession>
<dbReference type="EMBL" id="CQPD01000013">
    <property type="protein sequence ID" value="CNU01881.1"/>
    <property type="molecule type" value="Genomic_DNA"/>
</dbReference>
<gene>
    <name evidence="1" type="ORF">ERS008207_01613</name>
</gene>
<dbReference type="AlphaFoldDB" id="A0A655C9B5"/>
<protein>
    <submittedName>
        <fullName evidence="1">Uncharacterized protein</fullName>
    </submittedName>
</protein>
<evidence type="ECO:0000313" key="2">
    <source>
        <dbReference type="Proteomes" id="UP000042394"/>
    </source>
</evidence>